<evidence type="ECO:0000313" key="1">
    <source>
        <dbReference type="EMBL" id="KAG8237797.1"/>
    </source>
</evidence>
<protein>
    <submittedName>
        <fullName evidence="1">Uncharacterized protein</fullName>
    </submittedName>
</protein>
<keyword evidence="2" id="KW-1185">Reference proteome</keyword>
<sequence length="100" mass="11083">MPSGSSSSGDPHELQDLLVESRNSRFQVAKVGDETENNGSLAGEVPYNTYVYDTRYAKSLGQLTREALPRAENYRDLLSVHANRPTLDELHEGTFPEKAS</sequence>
<evidence type="ECO:0000313" key="2">
    <source>
        <dbReference type="Proteomes" id="UP000792457"/>
    </source>
</evidence>
<dbReference type="EMBL" id="KZ309227">
    <property type="protein sequence ID" value="KAG8237797.1"/>
    <property type="molecule type" value="Genomic_DNA"/>
</dbReference>
<proteinExistence type="predicted"/>
<name>A0A8K0KMG2_LADFU</name>
<dbReference type="Proteomes" id="UP000792457">
    <property type="component" value="Unassembled WGS sequence"/>
</dbReference>
<gene>
    <name evidence="1" type="ORF">J437_LFUL017191</name>
</gene>
<reference evidence="1" key="1">
    <citation type="submission" date="2013-04" db="EMBL/GenBank/DDBJ databases">
        <authorList>
            <person name="Qu J."/>
            <person name="Murali S.C."/>
            <person name="Bandaranaike D."/>
            <person name="Bellair M."/>
            <person name="Blankenburg K."/>
            <person name="Chao H."/>
            <person name="Dinh H."/>
            <person name="Doddapaneni H."/>
            <person name="Downs B."/>
            <person name="Dugan-Rocha S."/>
            <person name="Elkadiri S."/>
            <person name="Gnanaolivu R.D."/>
            <person name="Hernandez B."/>
            <person name="Javaid M."/>
            <person name="Jayaseelan J.C."/>
            <person name="Lee S."/>
            <person name="Li M."/>
            <person name="Ming W."/>
            <person name="Munidasa M."/>
            <person name="Muniz J."/>
            <person name="Nguyen L."/>
            <person name="Ongeri F."/>
            <person name="Osuji N."/>
            <person name="Pu L.-L."/>
            <person name="Puazo M."/>
            <person name="Qu C."/>
            <person name="Quiroz J."/>
            <person name="Raj R."/>
            <person name="Weissenberger G."/>
            <person name="Xin Y."/>
            <person name="Zou X."/>
            <person name="Han Y."/>
            <person name="Richards S."/>
            <person name="Worley K."/>
            <person name="Muzny D."/>
            <person name="Gibbs R."/>
        </authorList>
    </citation>
    <scope>NUCLEOTIDE SEQUENCE</scope>
    <source>
        <strain evidence="1">Sampled in the wild</strain>
    </source>
</reference>
<reference evidence="1" key="2">
    <citation type="submission" date="2017-10" db="EMBL/GenBank/DDBJ databases">
        <title>Ladona fulva Genome sequencing and assembly.</title>
        <authorList>
            <person name="Murali S."/>
            <person name="Richards S."/>
            <person name="Bandaranaike D."/>
            <person name="Bellair M."/>
            <person name="Blankenburg K."/>
            <person name="Chao H."/>
            <person name="Dinh H."/>
            <person name="Doddapaneni H."/>
            <person name="Dugan-Rocha S."/>
            <person name="Elkadiri S."/>
            <person name="Gnanaolivu R."/>
            <person name="Hernandez B."/>
            <person name="Skinner E."/>
            <person name="Javaid M."/>
            <person name="Lee S."/>
            <person name="Li M."/>
            <person name="Ming W."/>
            <person name="Munidasa M."/>
            <person name="Muniz J."/>
            <person name="Nguyen L."/>
            <person name="Hughes D."/>
            <person name="Osuji N."/>
            <person name="Pu L.-L."/>
            <person name="Puazo M."/>
            <person name="Qu C."/>
            <person name="Quiroz J."/>
            <person name="Raj R."/>
            <person name="Weissenberger G."/>
            <person name="Xin Y."/>
            <person name="Zou X."/>
            <person name="Han Y."/>
            <person name="Worley K."/>
            <person name="Muzny D."/>
            <person name="Gibbs R."/>
        </authorList>
    </citation>
    <scope>NUCLEOTIDE SEQUENCE</scope>
    <source>
        <strain evidence="1">Sampled in the wild</strain>
    </source>
</reference>
<dbReference type="OrthoDB" id="2020542at2759"/>
<organism evidence="1 2">
    <name type="scientific">Ladona fulva</name>
    <name type="common">Scarce chaser dragonfly</name>
    <name type="synonym">Libellula fulva</name>
    <dbReference type="NCBI Taxonomy" id="123851"/>
    <lineage>
        <taxon>Eukaryota</taxon>
        <taxon>Metazoa</taxon>
        <taxon>Ecdysozoa</taxon>
        <taxon>Arthropoda</taxon>
        <taxon>Hexapoda</taxon>
        <taxon>Insecta</taxon>
        <taxon>Pterygota</taxon>
        <taxon>Palaeoptera</taxon>
        <taxon>Odonata</taxon>
        <taxon>Epiprocta</taxon>
        <taxon>Anisoptera</taxon>
        <taxon>Libelluloidea</taxon>
        <taxon>Libellulidae</taxon>
        <taxon>Ladona</taxon>
    </lineage>
</organism>
<comment type="caution">
    <text evidence="1">The sequence shown here is derived from an EMBL/GenBank/DDBJ whole genome shotgun (WGS) entry which is preliminary data.</text>
</comment>
<accession>A0A8K0KMG2</accession>
<dbReference type="AlphaFoldDB" id="A0A8K0KMG2"/>